<reference evidence="2" key="2">
    <citation type="submission" date="2021-02" db="EMBL/GenBank/DDBJ databases">
        <authorList>
            <person name="Kimball J.A."/>
            <person name="Haas M.W."/>
            <person name="Macchietto M."/>
            <person name="Kono T."/>
            <person name="Duquette J."/>
            <person name="Shao M."/>
        </authorList>
    </citation>
    <scope>NUCLEOTIDE SEQUENCE</scope>
    <source>
        <tissue evidence="2">Fresh leaf tissue</tissue>
    </source>
</reference>
<dbReference type="AlphaFoldDB" id="A0A8J5RQU8"/>
<evidence type="ECO:0000313" key="3">
    <source>
        <dbReference type="Proteomes" id="UP000729402"/>
    </source>
</evidence>
<organism evidence="2 3">
    <name type="scientific">Zizania palustris</name>
    <name type="common">Northern wild rice</name>
    <dbReference type="NCBI Taxonomy" id="103762"/>
    <lineage>
        <taxon>Eukaryota</taxon>
        <taxon>Viridiplantae</taxon>
        <taxon>Streptophyta</taxon>
        <taxon>Embryophyta</taxon>
        <taxon>Tracheophyta</taxon>
        <taxon>Spermatophyta</taxon>
        <taxon>Magnoliopsida</taxon>
        <taxon>Liliopsida</taxon>
        <taxon>Poales</taxon>
        <taxon>Poaceae</taxon>
        <taxon>BOP clade</taxon>
        <taxon>Oryzoideae</taxon>
        <taxon>Oryzeae</taxon>
        <taxon>Zizaniinae</taxon>
        <taxon>Zizania</taxon>
    </lineage>
</organism>
<keyword evidence="3" id="KW-1185">Reference proteome</keyword>
<gene>
    <name evidence="2" type="ORF">GUJ93_ZPchr0009g2457</name>
</gene>
<protein>
    <submittedName>
        <fullName evidence="2">Uncharacterized protein</fullName>
    </submittedName>
</protein>
<comment type="caution">
    <text evidence="2">The sequence shown here is derived from an EMBL/GenBank/DDBJ whole genome shotgun (WGS) entry which is preliminary data.</text>
</comment>
<name>A0A8J5RQU8_ZIZPA</name>
<proteinExistence type="predicted"/>
<evidence type="ECO:0000313" key="2">
    <source>
        <dbReference type="EMBL" id="KAG8048670.1"/>
    </source>
</evidence>
<sequence length="74" mass="8223">MRPTLFSMAPQIGANVGRQLGNDVLLQCAVGRERRGEEQQVCWPGDKQELGEGRWSSSEEEVRWHGLDKAEAAA</sequence>
<reference evidence="2" key="1">
    <citation type="journal article" date="2021" name="bioRxiv">
        <title>Whole Genome Assembly and Annotation of Northern Wild Rice, Zizania palustris L., Supports a Whole Genome Duplication in the Zizania Genus.</title>
        <authorList>
            <person name="Haas M."/>
            <person name="Kono T."/>
            <person name="Macchietto M."/>
            <person name="Millas R."/>
            <person name="McGilp L."/>
            <person name="Shao M."/>
            <person name="Duquette J."/>
            <person name="Hirsch C.N."/>
            <person name="Kimball J."/>
        </authorList>
    </citation>
    <scope>NUCLEOTIDE SEQUENCE</scope>
    <source>
        <tissue evidence="2">Fresh leaf tissue</tissue>
    </source>
</reference>
<feature type="region of interest" description="Disordered" evidence="1">
    <location>
        <begin position="47"/>
        <end position="74"/>
    </location>
</feature>
<dbReference type="EMBL" id="JAAALK010000289">
    <property type="protein sequence ID" value="KAG8048670.1"/>
    <property type="molecule type" value="Genomic_DNA"/>
</dbReference>
<feature type="compositionally biased region" description="Basic and acidic residues" evidence="1">
    <location>
        <begin position="60"/>
        <end position="74"/>
    </location>
</feature>
<dbReference type="Proteomes" id="UP000729402">
    <property type="component" value="Unassembled WGS sequence"/>
</dbReference>
<accession>A0A8J5RQU8</accession>
<evidence type="ECO:0000256" key="1">
    <source>
        <dbReference type="SAM" id="MobiDB-lite"/>
    </source>
</evidence>